<protein>
    <submittedName>
        <fullName evidence="2">Uncharacterized protein LOC118426685</fullName>
    </submittedName>
</protein>
<dbReference type="KEGG" id="bfo:118426685"/>
<reference evidence="1" key="1">
    <citation type="journal article" date="2020" name="Nat. Ecol. Evol.">
        <title>Deeply conserved synteny resolves early events in vertebrate evolution.</title>
        <authorList>
            <person name="Simakov O."/>
            <person name="Marletaz F."/>
            <person name="Yue J.X."/>
            <person name="O'Connell B."/>
            <person name="Jenkins J."/>
            <person name="Brandt A."/>
            <person name="Calef R."/>
            <person name="Tung C.H."/>
            <person name="Huang T.K."/>
            <person name="Schmutz J."/>
            <person name="Satoh N."/>
            <person name="Yu J.K."/>
            <person name="Putnam N.H."/>
            <person name="Green R.E."/>
            <person name="Rokhsar D.S."/>
        </authorList>
    </citation>
    <scope>NUCLEOTIDE SEQUENCE [LARGE SCALE GENOMIC DNA]</scope>
    <source>
        <strain evidence="1">S238N-H82</strain>
    </source>
</reference>
<dbReference type="RefSeq" id="XP_035692100.1">
    <property type="nucleotide sequence ID" value="XM_035836207.1"/>
</dbReference>
<name>A0A9J7M106_BRAFL</name>
<organism evidence="1 2">
    <name type="scientific">Branchiostoma floridae</name>
    <name type="common">Florida lancelet</name>
    <name type="synonym">Amphioxus</name>
    <dbReference type="NCBI Taxonomy" id="7739"/>
    <lineage>
        <taxon>Eukaryota</taxon>
        <taxon>Metazoa</taxon>
        <taxon>Chordata</taxon>
        <taxon>Cephalochordata</taxon>
        <taxon>Leptocardii</taxon>
        <taxon>Amphioxiformes</taxon>
        <taxon>Branchiostomatidae</taxon>
        <taxon>Branchiostoma</taxon>
    </lineage>
</organism>
<dbReference type="SUPFAM" id="SSF56436">
    <property type="entry name" value="C-type lectin-like"/>
    <property type="match status" value="1"/>
</dbReference>
<proteinExistence type="predicted"/>
<evidence type="ECO:0000313" key="2">
    <source>
        <dbReference type="RefSeq" id="XP_035692100.1"/>
    </source>
</evidence>
<evidence type="ECO:0000313" key="1">
    <source>
        <dbReference type="Proteomes" id="UP000001554"/>
    </source>
</evidence>
<dbReference type="Proteomes" id="UP000001554">
    <property type="component" value="Chromosome 11"/>
</dbReference>
<gene>
    <name evidence="2" type="primary">LOC118426685</name>
</gene>
<accession>A0A9J7M106</accession>
<dbReference type="InterPro" id="IPR016187">
    <property type="entry name" value="CTDL_fold"/>
</dbReference>
<dbReference type="CDD" id="cd00037">
    <property type="entry name" value="CLECT"/>
    <property type="match status" value="1"/>
</dbReference>
<keyword evidence="1" id="KW-1185">Reference proteome</keyword>
<reference evidence="2" key="2">
    <citation type="submission" date="2025-08" db="UniProtKB">
        <authorList>
            <consortium name="RefSeq"/>
        </authorList>
    </citation>
    <scope>IDENTIFICATION</scope>
    <source>
        <strain evidence="2">S238N-H82</strain>
        <tissue evidence="2">Testes</tissue>
    </source>
</reference>
<sequence length="159" mass="16593">MMNCIMYWSSRGYFWHDMPCMERMSYVCQIGPGITQDCGPEIVPTTTRRIPASDPPSWTTRPAVVETTQGQGPSTVPVWTWPGHGSTPPPPPSDSNTFIPLTMPGQGGKAAAQGRDAGGTGAVVGGSVGTVATVGVGVGVGVLVYKKYMLAKVAPIVTA</sequence>
<dbReference type="AlphaFoldDB" id="A0A9J7M106"/>
<dbReference type="GeneID" id="118426685"/>